<evidence type="ECO:0000256" key="2">
    <source>
        <dbReference type="ARBA" id="ARBA00022737"/>
    </source>
</evidence>
<gene>
    <name evidence="3" type="ORF">PGLA2088_LOCUS2925</name>
</gene>
<dbReference type="AlphaFoldDB" id="A0A813I2K7"/>
<dbReference type="PANTHER" id="PTHR46093:SF18">
    <property type="entry name" value="FIBRONECTIN TYPE-III DOMAIN-CONTAINING PROTEIN"/>
    <property type="match status" value="1"/>
</dbReference>
<reference evidence="3" key="1">
    <citation type="submission" date="2021-02" db="EMBL/GenBank/DDBJ databases">
        <authorList>
            <person name="Dougan E. K."/>
            <person name="Rhodes N."/>
            <person name="Thang M."/>
            <person name="Chan C."/>
        </authorList>
    </citation>
    <scope>NUCLEOTIDE SEQUENCE</scope>
</reference>
<keyword evidence="2" id="KW-0677">Repeat</keyword>
<name>A0A813I2K7_POLGL</name>
<dbReference type="SUPFAM" id="SSF117281">
    <property type="entry name" value="Kelch motif"/>
    <property type="match status" value="1"/>
</dbReference>
<dbReference type="InterPro" id="IPR015915">
    <property type="entry name" value="Kelch-typ_b-propeller"/>
</dbReference>
<dbReference type="PANTHER" id="PTHR46093">
    <property type="entry name" value="ACYL-COA-BINDING DOMAIN-CONTAINING PROTEIN 5"/>
    <property type="match status" value="1"/>
</dbReference>
<evidence type="ECO:0000313" key="3">
    <source>
        <dbReference type="EMBL" id="CAE8644284.1"/>
    </source>
</evidence>
<sequence>MSYQGVDWRDISRHLNPRTAERPWPSESLDGTSSALWTELTDSLLRQGSEEAEDSEVRLVPPVAPSGLDAAPVPTSLIFASHSPALLWVGGNRLLAVAGCYSPDIVGGAIQRPLHDVYLLDLPDMSTSAAAPATCPDLRATRLDCGTAGGRLPHGHPCMNGAASDFDPIRKTAFFFGGGAPHSGVSNATSALRLCGWEAIADADTSSCSSVGLQGPSARWEVVGTSGSVEAGTLPLARQGLKGTVFRDEFIIFGGRALGGECMDDVWSLDLTSSSSPAAASTSPQRKLSWRQLTCEGQGPSPRVWYGACHAVHGKWFIYGGSTWQFEEPEGPHDYRSLFILDLAQRQWSSVDPSPGPVPPWSVASALVPLGCSQLLLLGGTMPYRLGSEGLNGETLRHWREWPAPGVVLVRISWRCWNVIVFPMGLCLLKQSAGCVLGAYLVGRRAF</sequence>
<protein>
    <submittedName>
        <fullName evidence="3">Uncharacterized protein</fullName>
    </submittedName>
</protein>
<dbReference type="EMBL" id="CAJNNW010002463">
    <property type="protein sequence ID" value="CAE8644284.1"/>
    <property type="molecule type" value="Genomic_DNA"/>
</dbReference>
<dbReference type="Proteomes" id="UP000626109">
    <property type="component" value="Unassembled WGS sequence"/>
</dbReference>
<accession>A0A813I2K7</accession>
<organism evidence="3 4">
    <name type="scientific">Polarella glacialis</name>
    <name type="common">Dinoflagellate</name>
    <dbReference type="NCBI Taxonomy" id="89957"/>
    <lineage>
        <taxon>Eukaryota</taxon>
        <taxon>Sar</taxon>
        <taxon>Alveolata</taxon>
        <taxon>Dinophyceae</taxon>
        <taxon>Suessiales</taxon>
        <taxon>Suessiaceae</taxon>
        <taxon>Polarella</taxon>
    </lineage>
</organism>
<dbReference type="Gene3D" id="2.120.10.80">
    <property type="entry name" value="Kelch-type beta propeller"/>
    <property type="match status" value="1"/>
</dbReference>
<proteinExistence type="predicted"/>
<evidence type="ECO:0000256" key="1">
    <source>
        <dbReference type="ARBA" id="ARBA00022441"/>
    </source>
</evidence>
<keyword evidence="1" id="KW-0880">Kelch repeat</keyword>
<dbReference type="Pfam" id="PF24681">
    <property type="entry name" value="Kelch_KLHDC2_KLHL20_DRC7"/>
    <property type="match status" value="1"/>
</dbReference>
<comment type="caution">
    <text evidence="3">The sequence shown here is derived from an EMBL/GenBank/DDBJ whole genome shotgun (WGS) entry which is preliminary data.</text>
</comment>
<evidence type="ECO:0000313" key="4">
    <source>
        <dbReference type="Proteomes" id="UP000626109"/>
    </source>
</evidence>